<keyword evidence="5" id="KW-1185">Reference proteome</keyword>
<name>A0A5E4QKP8_9NEOP</name>
<dbReference type="Proteomes" id="UP000324832">
    <property type="component" value="Unassembled WGS sequence"/>
</dbReference>
<dbReference type="PANTHER" id="PTHR12045:SF3">
    <property type="entry name" value="INACTIVE ALLANTOICASE-RELATED"/>
    <property type="match status" value="1"/>
</dbReference>
<evidence type="ECO:0000313" key="5">
    <source>
        <dbReference type="Proteomes" id="UP000324832"/>
    </source>
</evidence>
<feature type="domain" description="Allantoicase" evidence="3">
    <location>
        <begin position="21"/>
        <end position="195"/>
    </location>
</feature>
<dbReference type="NCBIfam" id="TIGR02961">
    <property type="entry name" value="allantoicase"/>
    <property type="match status" value="1"/>
</dbReference>
<feature type="domain" description="Allantoicase" evidence="3">
    <location>
        <begin position="214"/>
        <end position="365"/>
    </location>
</feature>
<dbReference type="GO" id="GO:0004037">
    <property type="term" value="F:allantoicase activity"/>
    <property type="evidence" value="ECO:0007669"/>
    <property type="project" value="InterPro"/>
</dbReference>
<organism evidence="4 5">
    <name type="scientific">Leptidea sinapis</name>
    <dbReference type="NCBI Taxonomy" id="189913"/>
    <lineage>
        <taxon>Eukaryota</taxon>
        <taxon>Metazoa</taxon>
        <taxon>Ecdysozoa</taxon>
        <taxon>Arthropoda</taxon>
        <taxon>Hexapoda</taxon>
        <taxon>Insecta</taxon>
        <taxon>Pterygota</taxon>
        <taxon>Neoptera</taxon>
        <taxon>Endopterygota</taxon>
        <taxon>Lepidoptera</taxon>
        <taxon>Glossata</taxon>
        <taxon>Ditrysia</taxon>
        <taxon>Papilionoidea</taxon>
        <taxon>Pieridae</taxon>
        <taxon>Dismorphiinae</taxon>
        <taxon>Leptidea</taxon>
    </lineage>
</organism>
<accession>A0A5E4QKP8</accession>
<evidence type="ECO:0000259" key="3">
    <source>
        <dbReference type="Pfam" id="PF03561"/>
    </source>
</evidence>
<dbReference type="Gene3D" id="2.60.120.260">
    <property type="entry name" value="Galactose-binding domain-like"/>
    <property type="match status" value="2"/>
</dbReference>
<dbReference type="FunFam" id="2.60.120.260:FF:000077">
    <property type="entry name" value="Probable allantoicase"/>
    <property type="match status" value="1"/>
</dbReference>
<dbReference type="SUPFAM" id="SSF49785">
    <property type="entry name" value="Galactose-binding domain-like"/>
    <property type="match status" value="2"/>
</dbReference>
<dbReference type="Pfam" id="PF03561">
    <property type="entry name" value="Allantoicase"/>
    <property type="match status" value="2"/>
</dbReference>
<gene>
    <name evidence="4" type="ORF">LSINAPIS_LOCUS9593</name>
</gene>
<dbReference type="PIRSF" id="PIRSF016516">
    <property type="entry name" value="Allantoicase"/>
    <property type="match status" value="1"/>
</dbReference>
<dbReference type="InterPro" id="IPR005164">
    <property type="entry name" value="Allantoicase"/>
</dbReference>
<evidence type="ECO:0000256" key="2">
    <source>
        <dbReference type="ARBA" id="ARBA00031078"/>
    </source>
</evidence>
<comment type="similarity">
    <text evidence="1">Belongs to the allantoicase family.</text>
</comment>
<proteinExistence type="inferred from homology"/>
<protein>
    <recommendedName>
        <fullName evidence="2">Allantoate amidinohydrolase</fullName>
    </recommendedName>
</protein>
<dbReference type="GO" id="GO:0000256">
    <property type="term" value="P:allantoin catabolic process"/>
    <property type="evidence" value="ECO:0007669"/>
    <property type="project" value="InterPro"/>
</dbReference>
<dbReference type="EMBL" id="FZQP02003623">
    <property type="protein sequence ID" value="VVC98531.1"/>
    <property type="molecule type" value="Genomic_DNA"/>
</dbReference>
<dbReference type="HAMAP" id="MF_00813">
    <property type="entry name" value="Allantoicase"/>
    <property type="match status" value="1"/>
</dbReference>
<dbReference type="AlphaFoldDB" id="A0A5E4QKP8"/>
<evidence type="ECO:0000313" key="4">
    <source>
        <dbReference type="EMBL" id="VVC98531.1"/>
    </source>
</evidence>
<sequence>MIDSKLPAFAEMSEFASASTGGKVLFATDDFFATCENMIADSEPINIPEKYTEFGKWMDGWETRRKRIPGHDWCLLKLSTKCTIRGFLIDTAYFTGNYAPKYSIQAANLSPEDEAVIPVRVPRMGSACTDKDLAQVKKLRSEKWEEIVPITALRPGLEDTRMNYQKVVSDETWTHIRVNIYPDGGIARLRVFGEANPDIPPSDQLVDLASMLNGTSCIAFSNAHYGHPKNMIKPEKGVTMADGWETARRLDRPNVIYSREDGSLKVPGEEWAIFKLGFTGSAKQICLDTTHFKGNYPDTVRVQGAYLSNSEWNETDDIVWEDILPRSKLSANKEHWYETDSKVISHLRITMAPDGGISRIRVYGFAQFIMPLTHT</sequence>
<dbReference type="InterPro" id="IPR015908">
    <property type="entry name" value="Allantoicase_dom"/>
</dbReference>
<evidence type="ECO:0000256" key="1">
    <source>
        <dbReference type="ARBA" id="ARBA00009242"/>
    </source>
</evidence>
<dbReference type="PANTHER" id="PTHR12045">
    <property type="entry name" value="ALLANTOICASE"/>
    <property type="match status" value="1"/>
</dbReference>
<reference evidence="4 5" key="1">
    <citation type="submission" date="2017-07" db="EMBL/GenBank/DDBJ databases">
        <authorList>
            <person name="Talla V."/>
            <person name="Backstrom N."/>
        </authorList>
    </citation>
    <scope>NUCLEOTIDE SEQUENCE [LARGE SCALE GENOMIC DNA]</scope>
</reference>
<dbReference type="InterPro" id="IPR008979">
    <property type="entry name" value="Galactose-bd-like_sf"/>
</dbReference>